<dbReference type="EMBL" id="CP066539">
    <property type="protein sequence ID" value="QRL02173.1"/>
    <property type="molecule type" value="Genomic_DNA"/>
</dbReference>
<dbReference type="GeneID" id="93947985"/>
<evidence type="ECO:0000313" key="3">
    <source>
        <dbReference type="Proteomes" id="UP000663479"/>
    </source>
</evidence>
<keyword evidence="4" id="KW-1185">Reference proteome</keyword>
<dbReference type="EMBL" id="QDKN01000002">
    <property type="protein sequence ID" value="NPT29972.1"/>
    <property type="molecule type" value="Genomic_DNA"/>
</dbReference>
<evidence type="ECO:0000313" key="1">
    <source>
        <dbReference type="EMBL" id="NPT29972.1"/>
    </source>
</evidence>
<gene>
    <name evidence="1" type="ORF">DDR56_05210</name>
    <name evidence="2" type="ORF">JDS37_12705</name>
</gene>
<proteinExistence type="predicted"/>
<name>A0AAP9ZB24_9GAMM</name>
<dbReference type="RefSeq" id="WP_125750052.1">
    <property type="nucleotide sequence ID" value="NZ_BJUL01000014.1"/>
</dbReference>
<reference evidence="1 4" key="1">
    <citation type="submission" date="2018-04" db="EMBL/GenBank/DDBJ databases">
        <authorList>
            <person name="Li G."/>
            <person name="Du W."/>
            <person name="Bai Y."/>
        </authorList>
    </citation>
    <scope>NUCLEOTIDE SEQUENCE [LARGE SCALE GENOMIC DNA]</scope>
    <source>
        <strain evidence="1 4">YYYZ-3</strain>
    </source>
</reference>
<dbReference type="Proteomes" id="UP001318401">
    <property type="component" value="Unassembled WGS sequence"/>
</dbReference>
<dbReference type="AlphaFoldDB" id="A0AAP9ZB24"/>
<dbReference type="KEGG" id="hvn:EI420_13910"/>
<evidence type="ECO:0000313" key="2">
    <source>
        <dbReference type="EMBL" id="QRL02173.1"/>
    </source>
</evidence>
<evidence type="ECO:0000313" key="4">
    <source>
        <dbReference type="Proteomes" id="UP001318401"/>
    </source>
</evidence>
<protein>
    <submittedName>
        <fullName evidence="2">Uncharacterized protein</fullName>
    </submittedName>
</protein>
<sequence>MIKAAIKQRLRIIIKKLISFPTFKRLGQRLLSPFPRLRGWVIRLVQAGQYSDLAASTRIEGYGERQQRLMDGLERRRKQATHE</sequence>
<dbReference type="Proteomes" id="UP000663479">
    <property type="component" value="Chromosome"/>
</dbReference>
<organism evidence="2 3">
    <name type="scientific">Vreelandella venusta</name>
    <dbReference type="NCBI Taxonomy" id="44935"/>
    <lineage>
        <taxon>Bacteria</taxon>
        <taxon>Pseudomonadati</taxon>
        <taxon>Pseudomonadota</taxon>
        <taxon>Gammaproteobacteria</taxon>
        <taxon>Oceanospirillales</taxon>
        <taxon>Halomonadaceae</taxon>
        <taxon>Vreelandella</taxon>
    </lineage>
</organism>
<reference evidence="2" key="2">
    <citation type="submission" date="2020-12" db="EMBL/GenBank/DDBJ databases">
        <title>Genome reconstruction of Halomonas venusta strain DSM 4743.</title>
        <authorList>
            <person name="Aguirre-Garrido J.F."/>
            <person name="Hernandez-Soto L.M."/>
            <person name="Martinez-Abarca F."/>
        </authorList>
    </citation>
    <scope>NUCLEOTIDE SEQUENCE</scope>
    <source>
        <strain evidence="2">4743</strain>
    </source>
</reference>
<accession>A0AAP9ZB24</accession>